<dbReference type="PANTHER" id="PTHR30069:SF46">
    <property type="entry name" value="OAR PROTEIN"/>
    <property type="match status" value="1"/>
</dbReference>
<comment type="caution">
    <text evidence="9">The sequence shown here is derived from an EMBL/GenBank/DDBJ whole genome shotgun (WGS) entry which is preliminary data.</text>
</comment>
<evidence type="ECO:0000259" key="8">
    <source>
        <dbReference type="Pfam" id="PF25183"/>
    </source>
</evidence>
<evidence type="ECO:0000256" key="6">
    <source>
        <dbReference type="ARBA" id="ARBA00023237"/>
    </source>
</evidence>
<dbReference type="InterPro" id="IPR039426">
    <property type="entry name" value="TonB-dep_rcpt-like"/>
</dbReference>
<keyword evidence="6" id="KW-0998">Cell outer membrane</keyword>
<dbReference type="InterPro" id="IPR057601">
    <property type="entry name" value="Oar-like_b-barrel"/>
</dbReference>
<dbReference type="EMBL" id="JACIJJ010000001">
    <property type="protein sequence ID" value="MBB5696703.1"/>
    <property type="molecule type" value="Genomic_DNA"/>
</dbReference>
<comment type="subcellular location">
    <subcellularLocation>
        <location evidence="1">Cell outer membrane</location>
        <topology evidence="1">Multi-pass membrane protein</topology>
    </subcellularLocation>
</comment>
<evidence type="ECO:0000256" key="4">
    <source>
        <dbReference type="ARBA" id="ARBA00022692"/>
    </source>
</evidence>
<sequence>MRNHLMLGAAVVALMIPAAAMAQETTSSIRGTVTQDGAPVAGAVVRIVNTSNGAATTANTNDTGSFTASGLLPGGPYTVEVTSPNGNATVTDIFTVVGQPYTVPVELAAAGGDDIVVTASRVAGAGTIASGPRTVLTQADIGKVASVNRDVRDLARRDPLAQLDLGNSRAVSFAGVNPRFNRFTINGVQIGDNFGLNADANPTARGPVPFDAISQFSVSIAPSDIRQGNFQGGAIDTVVKSGTNEFTGTGFYSQSTDGLQGDRIGSNRQVLPKYKSETYGATIGGPLIRDKLFFMVSGERNTDPRPAAVSQISQIPGLTQTQIDTVKNTAQSVYNYDAGDIVTINQSKDEKIVGRIDWNIVDGQRLSLTYLNAYESATVPQNTSTSLTTPGLGLSSNAYQRSVLVRAGIVQLNSDWTDKLSTEARFLYQSNEVTQKSLGEQPYAQLRVCTDPTSIVSGTNTVNTCGTGVPIITFGPDVNRHANELFFDTWGGSILTRYNAGAHQFSLLAEYNRRRTTNLFLANAAGAYYFDSIADFQNRNASQFSYQNARSLNVRDSAADFVYDQWTFGLQDTWDIASNFDVTIGARYDLYGMRSQVPINNAFLGRYGFTNTQTYKGLGNFQPRFSFNWRPVDSLRVRGGVSVFGGGSPDIYLSNSFSNTGVVTSAITNLTRATVAANGTTATCASPFNGANAGVCQAALNGVNGATIPAVVDNYIATNTAGQALAPTSSLAQDFRPPSVTKFNLTAEYDWSGFTFGADYLYTMTNEGVSFTDLRSRQIGTLPDGRPRYTFVTTPGTTVTADNNADYQIYNDGRGRSHIAVARINKTFDFGLTLGGSYAWQNVKDVSPATSSTPGSLYANAAKGDPNFPAYGRANDETTWRYTYSVGFDRAFFGDYRTVIQLFGETRAGRRYSFTMQDNNNNRSPVFGTIGNNNAHLLYVPTGLDDARVSYDNTDTRDKLDTLINNSALKNYRGTIAAKNIARNRAFTRIDLHLEQEIPTFVGKSRISLFADIENLPNLLNKDWGGLRQFGFPYTADVVRVQCLTTPVATGVTPGAGVVNTASTQACNQYRYSTYREPNESAVQFNQSLYLIRVGARFTF</sequence>
<dbReference type="Pfam" id="PF13620">
    <property type="entry name" value="CarboxypepD_reg"/>
    <property type="match status" value="1"/>
</dbReference>
<dbReference type="Proteomes" id="UP000557739">
    <property type="component" value="Unassembled WGS sequence"/>
</dbReference>
<feature type="chain" id="PRO_5031317034" description="TonB-dependent transporter Oar-like beta-barrel domain-containing protein" evidence="7">
    <location>
        <begin position="23"/>
        <end position="1100"/>
    </location>
</feature>
<keyword evidence="3" id="KW-1134">Transmembrane beta strand</keyword>
<feature type="domain" description="TonB-dependent transporter Oar-like beta-barrel" evidence="8">
    <location>
        <begin position="238"/>
        <end position="322"/>
    </location>
</feature>
<dbReference type="Pfam" id="PF25183">
    <property type="entry name" value="OMP_b-brl_4"/>
    <property type="match status" value="2"/>
</dbReference>
<dbReference type="InterPro" id="IPR037066">
    <property type="entry name" value="Plug_dom_sf"/>
</dbReference>
<gene>
    <name evidence="9" type="ORF">FHR19_000028</name>
</gene>
<keyword evidence="7" id="KW-0732">Signal</keyword>
<evidence type="ECO:0000256" key="7">
    <source>
        <dbReference type="SAM" id="SignalP"/>
    </source>
</evidence>
<accession>A0A7W9EG40</accession>
<dbReference type="SUPFAM" id="SSF56935">
    <property type="entry name" value="Porins"/>
    <property type="match status" value="1"/>
</dbReference>
<evidence type="ECO:0000313" key="9">
    <source>
        <dbReference type="EMBL" id="MBB5696703.1"/>
    </source>
</evidence>
<dbReference type="Gene3D" id="2.170.130.10">
    <property type="entry name" value="TonB-dependent receptor, plug domain"/>
    <property type="match status" value="1"/>
</dbReference>
<organism evidence="9 10">
    <name type="scientific">Sphingomonas yantingensis</name>
    <dbReference type="NCBI Taxonomy" id="1241761"/>
    <lineage>
        <taxon>Bacteria</taxon>
        <taxon>Pseudomonadati</taxon>
        <taxon>Pseudomonadota</taxon>
        <taxon>Alphaproteobacteria</taxon>
        <taxon>Sphingomonadales</taxon>
        <taxon>Sphingomonadaceae</taxon>
        <taxon>Sphingomonas</taxon>
    </lineage>
</organism>
<keyword evidence="2" id="KW-0813">Transport</keyword>
<reference evidence="9 10" key="1">
    <citation type="submission" date="2020-08" db="EMBL/GenBank/DDBJ databases">
        <title>Genomic Encyclopedia of Type Strains, Phase IV (KMG-IV): sequencing the most valuable type-strain genomes for metagenomic binning, comparative biology and taxonomic classification.</title>
        <authorList>
            <person name="Goeker M."/>
        </authorList>
    </citation>
    <scope>NUCLEOTIDE SEQUENCE [LARGE SCALE GENOMIC DNA]</scope>
    <source>
        <strain evidence="9 10">DSM 27244</strain>
    </source>
</reference>
<proteinExistence type="predicted"/>
<dbReference type="GO" id="GO:0044718">
    <property type="term" value="P:siderophore transmembrane transport"/>
    <property type="evidence" value="ECO:0007669"/>
    <property type="project" value="TreeGrafter"/>
</dbReference>
<name>A0A7W9EG40_9SPHN</name>
<dbReference type="RefSeq" id="WP_184023116.1">
    <property type="nucleotide sequence ID" value="NZ_JACIJJ010000001.1"/>
</dbReference>
<keyword evidence="10" id="KW-1185">Reference proteome</keyword>
<evidence type="ECO:0000256" key="2">
    <source>
        <dbReference type="ARBA" id="ARBA00022448"/>
    </source>
</evidence>
<feature type="signal peptide" evidence="7">
    <location>
        <begin position="1"/>
        <end position="22"/>
    </location>
</feature>
<evidence type="ECO:0000313" key="10">
    <source>
        <dbReference type="Proteomes" id="UP000557739"/>
    </source>
</evidence>
<dbReference type="PANTHER" id="PTHR30069">
    <property type="entry name" value="TONB-DEPENDENT OUTER MEMBRANE RECEPTOR"/>
    <property type="match status" value="1"/>
</dbReference>
<dbReference type="AlphaFoldDB" id="A0A7W9EG40"/>
<protein>
    <recommendedName>
        <fullName evidence="8">TonB-dependent transporter Oar-like beta-barrel domain-containing protein</fullName>
    </recommendedName>
</protein>
<dbReference type="Gene3D" id="2.40.170.20">
    <property type="entry name" value="TonB-dependent receptor, beta-barrel domain"/>
    <property type="match status" value="1"/>
</dbReference>
<evidence type="ECO:0000256" key="3">
    <source>
        <dbReference type="ARBA" id="ARBA00022452"/>
    </source>
</evidence>
<dbReference type="GO" id="GO:0015344">
    <property type="term" value="F:siderophore uptake transmembrane transporter activity"/>
    <property type="evidence" value="ECO:0007669"/>
    <property type="project" value="TreeGrafter"/>
</dbReference>
<keyword evidence="5" id="KW-0472">Membrane</keyword>
<keyword evidence="4" id="KW-0812">Transmembrane</keyword>
<dbReference type="InterPro" id="IPR008969">
    <property type="entry name" value="CarboxyPept-like_regulatory"/>
</dbReference>
<dbReference type="SUPFAM" id="SSF49464">
    <property type="entry name" value="Carboxypeptidase regulatory domain-like"/>
    <property type="match status" value="1"/>
</dbReference>
<evidence type="ECO:0000256" key="5">
    <source>
        <dbReference type="ARBA" id="ARBA00023136"/>
    </source>
</evidence>
<feature type="domain" description="TonB-dependent transporter Oar-like beta-barrel" evidence="8">
    <location>
        <begin position="335"/>
        <end position="1019"/>
    </location>
</feature>
<dbReference type="InterPro" id="IPR036942">
    <property type="entry name" value="Beta-barrel_TonB_sf"/>
</dbReference>
<evidence type="ECO:0000256" key="1">
    <source>
        <dbReference type="ARBA" id="ARBA00004571"/>
    </source>
</evidence>
<dbReference type="Gene3D" id="2.60.40.1120">
    <property type="entry name" value="Carboxypeptidase-like, regulatory domain"/>
    <property type="match status" value="1"/>
</dbReference>
<dbReference type="GO" id="GO:0009279">
    <property type="term" value="C:cell outer membrane"/>
    <property type="evidence" value="ECO:0007669"/>
    <property type="project" value="UniProtKB-SubCell"/>
</dbReference>